<sequence length="352" mass="39347">MVLASSTVFAEWFFRVLLGTVAPSPQTATAPVTQEFYDTALTYSHLSNIAYCINAPFESLKTDFSCGVACSHFPNMELVEAFGGEFFETSITGYLAIDHVKKEKYVVYRGTFDIGDVYTDIQLAQSPYLVTASMFDSPDNLCEGCTIHDGFNKAYKETMVNIGDKLEQHLTNNSDYKLVVAGHSLGAAIAVLSATSIKAKGFDPYLFTYGQPRIGNANFAQFVSKMWFGDGDGLSMGPDRRLFRISHWNDLFVGFPAFKDYVHSVGEIYIDYYTVNPPLNTLYSCAGPESMSCYRKDFNAIERANILKNHLAYIDWLSLCTLNVGRRELQERGRRFEGKFLYGGIANGTIIF</sequence>
<name>A0A078BNS8_9ASCO</name>
<evidence type="ECO:0000256" key="4">
    <source>
        <dbReference type="SAM" id="SignalP"/>
    </source>
</evidence>
<evidence type="ECO:0000256" key="3">
    <source>
        <dbReference type="ARBA" id="ARBA00022801"/>
    </source>
</evidence>
<dbReference type="EMBL" id="LM652746">
    <property type="protein sequence ID" value="CDX09912.1"/>
    <property type="molecule type" value="Genomic_DNA"/>
</dbReference>
<gene>
    <name evidence="6" type="primary">LIP14</name>
</gene>
<evidence type="ECO:0000256" key="1">
    <source>
        <dbReference type="ARBA" id="ARBA00013279"/>
    </source>
</evidence>
<feature type="signal peptide" evidence="4">
    <location>
        <begin position="1"/>
        <end position="19"/>
    </location>
</feature>
<dbReference type="SUPFAM" id="SSF53474">
    <property type="entry name" value="alpha/beta-Hydrolases"/>
    <property type="match status" value="1"/>
</dbReference>
<dbReference type="InterPro" id="IPR002921">
    <property type="entry name" value="Fungal_lipase-type"/>
</dbReference>
<dbReference type="GO" id="GO:0004806">
    <property type="term" value="F:triacylglycerol lipase activity"/>
    <property type="evidence" value="ECO:0007669"/>
    <property type="project" value="UniProtKB-EC"/>
</dbReference>
<keyword evidence="2 4" id="KW-0732">Signal</keyword>
<reference evidence="6" key="1">
    <citation type="submission" date="2014-06" db="EMBL/GenBank/DDBJ databases">
        <title>Evolutionary genomics: an efficient tool to explore enzyme diversity and guide their engineering.</title>
        <authorList>
            <person name="Meunchan M."/>
            <person name="Michely S."/>
            <person name="Devillers H."/>
            <person name="Nicaud J.-M."/>
            <person name="Marty A."/>
            <person name="Neuveglise C."/>
        </authorList>
    </citation>
    <scope>NUCLEOTIDE SEQUENCE</scope>
    <source>
        <strain evidence="6">CBS 9722</strain>
    </source>
</reference>
<feature type="domain" description="Fungal lipase-type" evidence="5">
    <location>
        <begin position="105"/>
        <end position="252"/>
    </location>
</feature>
<dbReference type="Gene3D" id="3.40.50.1820">
    <property type="entry name" value="alpha/beta hydrolase"/>
    <property type="match status" value="1"/>
</dbReference>
<dbReference type="PANTHER" id="PTHR46640">
    <property type="entry name" value="TRIACYLGLYCEROL LIPASE, PUTATIVE (AFU_ORTHOLOGUE AFUA_6G06510)-RELATED"/>
    <property type="match status" value="1"/>
</dbReference>
<dbReference type="EC" id="3.1.1.3" evidence="1"/>
<keyword evidence="3" id="KW-0378">Hydrolase</keyword>
<feature type="chain" id="PRO_5001730430" description="triacylglycerol lipase" evidence="4">
    <location>
        <begin position="20"/>
        <end position="352"/>
    </location>
</feature>
<dbReference type="GO" id="GO:0006629">
    <property type="term" value="P:lipid metabolic process"/>
    <property type="evidence" value="ECO:0007669"/>
    <property type="project" value="InterPro"/>
</dbReference>
<accession>A0A078BNS8</accession>
<organism evidence="6">
    <name type="scientific">Yarrowia galli</name>
    <dbReference type="NCBI Taxonomy" id="197054"/>
    <lineage>
        <taxon>Eukaryota</taxon>
        <taxon>Fungi</taxon>
        <taxon>Dikarya</taxon>
        <taxon>Ascomycota</taxon>
        <taxon>Saccharomycotina</taxon>
        <taxon>Dipodascomycetes</taxon>
        <taxon>Dipodascales</taxon>
        <taxon>Dipodascales incertae sedis</taxon>
        <taxon>Yarrowia</taxon>
    </lineage>
</organism>
<evidence type="ECO:0000259" key="5">
    <source>
        <dbReference type="Pfam" id="PF01764"/>
    </source>
</evidence>
<dbReference type="CDD" id="cd00519">
    <property type="entry name" value="Lipase_3"/>
    <property type="match status" value="1"/>
</dbReference>
<dbReference type="Pfam" id="PF01764">
    <property type="entry name" value="Lipase_3"/>
    <property type="match status" value="1"/>
</dbReference>
<dbReference type="InterPro" id="IPR051299">
    <property type="entry name" value="AB_hydrolase_lip/est"/>
</dbReference>
<evidence type="ECO:0000313" key="6">
    <source>
        <dbReference type="EMBL" id="CDX09912.1"/>
    </source>
</evidence>
<evidence type="ECO:0000256" key="2">
    <source>
        <dbReference type="ARBA" id="ARBA00022729"/>
    </source>
</evidence>
<dbReference type="AlphaFoldDB" id="A0A078BNS8"/>
<protein>
    <recommendedName>
        <fullName evidence="1">triacylglycerol lipase</fullName>
        <ecNumber evidence="1">3.1.1.3</ecNumber>
    </recommendedName>
</protein>
<dbReference type="PANTHER" id="PTHR46640:SF1">
    <property type="entry name" value="FUNGAL LIPASE-LIKE DOMAIN-CONTAINING PROTEIN-RELATED"/>
    <property type="match status" value="1"/>
</dbReference>
<dbReference type="InterPro" id="IPR029058">
    <property type="entry name" value="AB_hydrolase_fold"/>
</dbReference>
<proteinExistence type="predicted"/>